<protein>
    <submittedName>
        <fullName evidence="4">Heterodisulfide reductase</fullName>
    </submittedName>
</protein>
<dbReference type="Proteomes" id="UP000293902">
    <property type="component" value="Chromosome"/>
</dbReference>
<feature type="domain" description="Cysteine-rich" evidence="2">
    <location>
        <begin position="3"/>
        <end position="75"/>
    </location>
</feature>
<evidence type="ECO:0000313" key="4">
    <source>
        <dbReference type="EMBL" id="RAM03239.1"/>
    </source>
</evidence>
<keyword evidence="6" id="KW-1185">Reference proteome</keyword>
<dbReference type="GO" id="GO:0016491">
    <property type="term" value="F:oxidoreductase activity"/>
    <property type="evidence" value="ECO:0007669"/>
    <property type="project" value="UniProtKB-KW"/>
</dbReference>
<dbReference type="Pfam" id="PF02754">
    <property type="entry name" value="CCG"/>
    <property type="match status" value="2"/>
</dbReference>
<dbReference type="Gene3D" id="1.20.1050.140">
    <property type="match status" value="1"/>
</dbReference>
<proteinExistence type="predicted"/>
<evidence type="ECO:0000313" key="6">
    <source>
        <dbReference type="Proteomes" id="UP000293902"/>
    </source>
</evidence>
<evidence type="ECO:0000313" key="5">
    <source>
        <dbReference type="Proteomes" id="UP000248798"/>
    </source>
</evidence>
<dbReference type="EMBL" id="CP036313">
    <property type="protein sequence ID" value="QBH12504.1"/>
    <property type="molecule type" value="Genomic_DNA"/>
</dbReference>
<reference evidence="4 5" key="1">
    <citation type="submission" date="2018-06" db="EMBL/GenBank/DDBJ databases">
        <title>Complete Genome Sequence of Desulfobacter hydrogenophilus (DSM3380).</title>
        <authorList>
            <person name="Marietou A."/>
            <person name="Schreiber L."/>
            <person name="Marshall I."/>
            <person name="Jorgensen B."/>
        </authorList>
    </citation>
    <scope>NUCLEOTIDE SEQUENCE [LARGE SCALE GENOMIC DNA]</scope>
    <source>
        <strain evidence="4 5">DSM 3380</strain>
    </source>
</reference>
<dbReference type="Proteomes" id="UP000248798">
    <property type="component" value="Unassembled WGS sequence"/>
</dbReference>
<sequence length="280" mass="31233">MKYALFSGCRTGFDIPQHPKSAKAVLSRLNVEVEELDFGCCGYPVKEKNLDAFLLLAIRNLAIAQAHSLPVLTLCKCGFGTLKQAEHYFQNDPDKQVMINGILKKEGLHYDGGVKIHHMLTFLDREVDKGVIRQSITHPLDGIKVAPSYGCHALRPSTITGFDDRPNAPTIFERIITLTGADPVNWSKRLECCGNPLLEKNNKLARDFILEKYKTAEQEGADIICTACNYCHMQYEYGRDLILKSGSTNPIPAILLTQLLGRAMGLEKDWTGVEKAARNR</sequence>
<dbReference type="PANTHER" id="PTHR42947">
    <property type="entry name" value="COB--COM HETERODISULFIDE REDUCTASE SUBUNIT B 1"/>
    <property type="match status" value="1"/>
</dbReference>
<dbReference type="InterPro" id="IPR051278">
    <property type="entry name" value="HdrB/HdrD_reductase"/>
</dbReference>
<reference evidence="3 6" key="2">
    <citation type="submission" date="2019-02" db="EMBL/GenBank/DDBJ databases">
        <title>Complete genome sequence of Desulfobacter hydrogenophilus AcRS1.</title>
        <authorList>
            <person name="Marietou A."/>
            <person name="Lund M.B."/>
            <person name="Marshall I.P.G."/>
            <person name="Schreiber L."/>
            <person name="Jorgensen B."/>
        </authorList>
    </citation>
    <scope>NUCLEOTIDE SEQUENCE [LARGE SCALE GENOMIC DNA]</scope>
    <source>
        <strain evidence="3 6">AcRS1</strain>
    </source>
</reference>
<dbReference type="EMBL" id="QLNI01000006">
    <property type="protein sequence ID" value="RAM03239.1"/>
    <property type="molecule type" value="Genomic_DNA"/>
</dbReference>
<evidence type="ECO:0000256" key="1">
    <source>
        <dbReference type="ARBA" id="ARBA00023002"/>
    </source>
</evidence>
<organism evidence="4 5">
    <name type="scientific">Desulfobacter hydrogenophilus</name>
    <dbReference type="NCBI Taxonomy" id="2291"/>
    <lineage>
        <taxon>Bacteria</taxon>
        <taxon>Pseudomonadati</taxon>
        <taxon>Thermodesulfobacteriota</taxon>
        <taxon>Desulfobacteria</taxon>
        <taxon>Desulfobacterales</taxon>
        <taxon>Desulfobacteraceae</taxon>
        <taxon>Desulfobacter</taxon>
    </lineage>
</organism>
<accession>A0A328FFV8</accession>
<dbReference type="InterPro" id="IPR004017">
    <property type="entry name" value="Cys_rich_dom"/>
</dbReference>
<dbReference type="RefSeq" id="WP_111953930.1">
    <property type="nucleotide sequence ID" value="NZ_CP036313.1"/>
</dbReference>
<keyword evidence="1" id="KW-0560">Oxidoreductase</keyword>
<name>A0A328FFV8_9BACT</name>
<evidence type="ECO:0000313" key="3">
    <source>
        <dbReference type="EMBL" id="QBH12504.1"/>
    </source>
</evidence>
<dbReference type="PANTHER" id="PTHR42947:SF1">
    <property type="entry name" value="COB--COM HETERODISULFIDE REDUCTASE SUBUNIT B 1"/>
    <property type="match status" value="1"/>
</dbReference>
<dbReference type="AlphaFoldDB" id="A0A328FFV8"/>
<evidence type="ECO:0000259" key="2">
    <source>
        <dbReference type="Pfam" id="PF02754"/>
    </source>
</evidence>
<gene>
    <name evidence="4" type="ORF">DO021_03930</name>
    <name evidence="3" type="ORF">EYB58_06010</name>
</gene>
<dbReference type="OrthoDB" id="9777685at2"/>
<feature type="domain" description="Cysteine-rich" evidence="2">
    <location>
        <begin position="149"/>
        <end position="234"/>
    </location>
</feature>